<dbReference type="GO" id="GO:0000902">
    <property type="term" value="P:cell morphogenesis"/>
    <property type="evidence" value="ECO:0007669"/>
    <property type="project" value="InterPro"/>
</dbReference>
<proteinExistence type="inferred from homology"/>
<dbReference type="EMBL" id="AP018227">
    <property type="protein sequence ID" value="BAY83736.1"/>
    <property type="molecule type" value="Genomic_DNA"/>
</dbReference>
<dbReference type="NCBIfam" id="NF001778">
    <property type="entry name" value="PRK00513.2-4"/>
    <property type="match status" value="1"/>
</dbReference>
<dbReference type="GO" id="GO:1901891">
    <property type="term" value="P:regulation of cell septum assembly"/>
    <property type="evidence" value="ECO:0007669"/>
    <property type="project" value="InterPro"/>
</dbReference>
<evidence type="ECO:0000256" key="4">
    <source>
        <dbReference type="ARBA" id="ARBA00046874"/>
    </source>
</evidence>
<protein>
    <recommendedName>
        <fullName evidence="5">Probable septum site-determining protein MinC</fullName>
    </recommendedName>
</protein>
<dbReference type="AlphaFoldDB" id="A0A1Z4LR89"/>
<dbReference type="InterPro" id="IPR005526">
    <property type="entry name" value="Septum_form_inhib_MinC_C"/>
</dbReference>
<comment type="function">
    <text evidence="5">Cell division inhibitor that blocks the formation of polar Z ring septums. Rapidly oscillates between the poles of the cell to destabilize FtsZ filaments that have formed before they mature into polar Z rings. Prevents FtsZ polymerization.</text>
</comment>
<evidence type="ECO:0000313" key="9">
    <source>
        <dbReference type="Proteomes" id="UP000218418"/>
    </source>
</evidence>
<dbReference type="HAMAP" id="MF_00267">
    <property type="entry name" value="MinC"/>
    <property type="match status" value="1"/>
</dbReference>
<evidence type="ECO:0000256" key="3">
    <source>
        <dbReference type="ARBA" id="ARBA00023306"/>
    </source>
</evidence>
<keyword evidence="9" id="KW-1185">Reference proteome</keyword>
<dbReference type="GO" id="GO:0000917">
    <property type="term" value="P:division septum assembly"/>
    <property type="evidence" value="ECO:0007669"/>
    <property type="project" value="UniProtKB-KW"/>
</dbReference>
<feature type="compositionally biased region" description="Polar residues" evidence="6">
    <location>
        <begin position="30"/>
        <end position="57"/>
    </location>
</feature>
<dbReference type="PANTHER" id="PTHR34108">
    <property type="entry name" value="SEPTUM SITE-DETERMINING PROTEIN MINC"/>
    <property type="match status" value="1"/>
</dbReference>
<sequence>MTSEEAIPDLNSNNGVSETDSKVTLDDVTESTVTEQDDSVSNQTNLSLESVSHQKNALETTVVSPEDFVSNQTSIEETAVIPHEEIVSNQASIEDSNTEILKNQSVFHQTSFEEKSAAEVESTSSDSTEQKVNNETSIDIDTSLLENAAHQKIQVEIRNEKDRLVLTLPTVSEASVSEYTWSEIWQQMKLRLIAQKRFFSSKTSVHLLAYDRLLDSRQLQDIAETLSEMSLLLKSVGTSRRQTAIAAAGAGYSVEQLQPKKAFSFESSSTTLPPAEPLYLETTVRSGIEIRHRGSVIILGDVNPGGIVVADGDILIWGRLRGVAHAGAQGNSECTIMALQMEPTQLRIANALARAPEKSPTQQIAEVAYMTTQGIRITKANDFSRISY</sequence>
<dbReference type="PANTHER" id="PTHR34108:SF1">
    <property type="entry name" value="SEPTUM SITE-DETERMINING PROTEIN MINC"/>
    <property type="match status" value="1"/>
</dbReference>
<keyword evidence="2 5" id="KW-0717">Septation</keyword>
<evidence type="ECO:0000256" key="5">
    <source>
        <dbReference type="HAMAP-Rule" id="MF_00267"/>
    </source>
</evidence>
<comment type="subunit">
    <text evidence="4 5">Interacts with MinD and FtsZ.</text>
</comment>
<keyword evidence="3 5" id="KW-0131">Cell cycle</keyword>
<feature type="region of interest" description="Disordered" evidence="6">
    <location>
        <begin position="1"/>
        <end position="57"/>
    </location>
</feature>
<dbReference type="InterPro" id="IPR013033">
    <property type="entry name" value="MinC"/>
</dbReference>
<accession>A0A1Z4LR89</accession>
<dbReference type="InterPro" id="IPR016098">
    <property type="entry name" value="CAP/MinC_C"/>
</dbReference>
<evidence type="ECO:0000259" key="7">
    <source>
        <dbReference type="Pfam" id="PF03775"/>
    </source>
</evidence>
<dbReference type="Proteomes" id="UP000218418">
    <property type="component" value="Chromosome"/>
</dbReference>
<keyword evidence="1 5" id="KW-0132">Cell division</keyword>
<evidence type="ECO:0000256" key="2">
    <source>
        <dbReference type="ARBA" id="ARBA00023210"/>
    </source>
</evidence>
<name>A0A1Z4LR89_9CYAN</name>
<dbReference type="Gene3D" id="2.160.20.70">
    <property type="match status" value="1"/>
</dbReference>
<evidence type="ECO:0000256" key="6">
    <source>
        <dbReference type="SAM" id="MobiDB-lite"/>
    </source>
</evidence>
<dbReference type="InterPro" id="IPR036145">
    <property type="entry name" value="MinC_C_sf"/>
</dbReference>
<dbReference type="Pfam" id="PF03775">
    <property type="entry name" value="MinC_C"/>
    <property type="match status" value="1"/>
</dbReference>
<dbReference type="OrthoDB" id="9790810at2"/>
<comment type="similarity">
    <text evidence="5">Belongs to the MinC family.</text>
</comment>
<dbReference type="NCBIfam" id="TIGR01222">
    <property type="entry name" value="minC"/>
    <property type="match status" value="1"/>
</dbReference>
<evidence type="ECO:0000313" key="8">
    <source>
        <dbReference type="EMBL" id="BAY83736.1"/>
    </source>
</evidence>
<evidence type="ECO:0000256" key="1">
    <source>
        <dbReference type="ARBA" id="ARBA00022618"/>
    </source>
</evidence>
<feature type="domain" description="Septum formation inhibitor MinC C-terminal" evidence="7">
    <location>
        <begin position="280"/>
        <end position="375"/>
    </location>
</feature>
<organism evidence="8 9">
    <name type="scientific">Calothrix parasitica NIES-267</name>
    <dbReference type="NCBI Taxonomy" id="1973488"/>
    <lineage>
        <taxon>Bacteria</taxon>
        <taxon>Bacillati</taxon>
        <taxon>Cyanobacteriota</taxon>
        <taxon>Cyanophyceae</taxon>
        <taxon>Nostocales</taxon>
        <taxon>Calotrichaceae</taxon>
        <taxon>Calothrix</taxon>
    </lineage>
</organism>
<gene>
    <name evidence="5 8" type="primary">minC</name>
    <name evidence="8" type="ORF">NIES267_32270</name>
</gene>
<reference evidence="8 9" key="1">
    <citation type="submission" date="2017-06" db="EMBL/GenBank/DDBJ databases">
        <title>Genome sequencing of cyanobaciteial culture collection at National Institute for Environmental Studies (NIES).</title>
        <authorList>
            <person name="Hirose Y."/>
            <person name="Shimura Y."/>
            <person name="Fujisawa T."/>
            <person name="Nakamura Y."/>
            <person name="Kawachi M."/>
        </authorList>
    </citation>
    <scope>NUCLEOTIDE SEQUENCE [LARGE SCALE GENOMIC DNA]</scope>
    <source>
        <strain evidence="8 9">NIES-267</strain>
    </source>
</reference>
<dbReference type="SUPFAM" id="SSF63848">
    <property type="entry name" value="Cell-division inhibitor MinC, C-terminal domain"/>
    <property type="match status" value="1"/>
</dbReference>